<evidence type="ECO:0000313" key="1">
    <source>
        <dbReference type="EMBL" id="KAL1518531.1"/>
    </source>
</evidence>
<name>A0AB34JAH0_PRYPA</name>
<dbReference type="Proteomes" id="UP001515480">
    <property type="component" value="Unassembled WGS sequence"/>
</dbReference>
<comment type="caution">
    <text evidence="1">The sequence shown here is derived from an EMBL/GenBank/DDBJ whole genome shotgun (WGS) entry which is preliminary data.</text>
</comment>
<gene>
    <name evidence="1" type="ORF">AB1Y20_002820</name>
</gene>
<accession>A0AB34JAH0</accession>
<dbReference type="AlphaFoldDB" id="A0AB34JAH0"/>
<sequence length="156" mass="16284">MVLSVPPLLEGLELGARRSLEQALAAWQGQAWSAAQRLRTKTQPAPVHPRWMGTMTQLSVAIGGSVVMGGEDDEPAIIPAYLATAATPTTKSSPAGPLVRLEGPPGKTGRYALLSVVIGSSEGVWPAAITVGDRGRACTVVDHGVGLTYAIRPVYM</sequence>
<protein>
    <submittedName>
        <fullName evidence="1">Uncharacterized protein</fullName>
    </submittedName>
</protein>
<dbReference type="EMBL" id="JBGBPQ010000010">
    <property type="protein sequence ID" value="KAL1518531.1"/>
    <property type="molecule type" value="Genomic_DNA"/>
</dbReference>
<evidence type="ECO:0000313" key="2">
    <source>
        <dbReference type="Proteomes" id="UP001515480"/>
    </source>
</evidence>
<keyword evidence="2" id="KW-1185">Reference proteome</keyword>
<reference evidence="1 2" key="1">
    <citation type="journal article" date="2024" name="Science">
        <title>Giant polyketide synthase enzymes in the biosynthesis of giant marine polyether toxins.</title>
        <authorList>
            <person name="Fallon T.R."/>
            <person name="Shende V.V."/>
            <person name="Wierzbicki I.H."/>
            <person name="Pendleton A.L."/>
            <person name="Watervoot N.F."/>
            <person name="Auber R.P."/>
            <person name="Gonzalez D.J."/>
            <person name="Wisecaver J.H."/>
            <person name="Moore B.S."/>
        </authorList>
    </citation>
    <scope>NUCLEOTIDE SEQUENCE [LARGE SCALE GENOMIC DNA]</scope>
    <source>
        <strain evidence="1 2">12B1</strain>
    </source>
</reference>
<proteinExistence type="predicted"/>
<organism evidence="1 2">
    <name type="scientific">Prymnesium parvum</name>
    <name type="common">Toxic golden alga</name>
    <dbReference type="NCBI Taxonomy" id="97485"/>
    <lineage>
        <taxon>Eukaryota</taxon>
        <taxon>Haptista</taxon>
        <taxon>Haptophyta</taxon>
        <taxon>Prymnesiophyceae</taxon>
        <taxon>Prymnesiales</taxon>
        <taxon>Prymnesiaceae</taxon>
        <taxon>Prymnesium</taxon>
    </lineage>
</organism>